<dbReference type="OrthoDB" id="3621169at2759"/>
<feature type="signal peptide" evidence="1">
    <location>
        <begin position="1"/>
        <end position="17"/>
    </location>
</feature>
<evidence type="ECO:0008006" key="4">
    <source>
        <dbReference type="Google" id="ProtNLM"/>
    </source>
</evidence>
<organism evidence="2 3">
    <name type="scientific">Pseudocercospora fuligena</name>
    <dbReference type="NCBI Taxonomy" id="685502"/>
    <lineage>
        <taxon>Eukaryota</taxon>
        <taxon>Fungi</taxon>
        <taxon>Dikarya</taxon>
        <taxon>Ascomycota</taxon>
        <taxon>Pezizomycotina</taxon>
        <taxon>Dothideomycetes</taxon>
        <taxon>Dothideomycetidae</taxon>
        <taxon>Mycosphaerellales</taxon>
        <taxon>Mycosphaerellaceae</taxon>
        <taxon>Pseudocercospora</taxon>
    </lineage>
</organism>
<comment type="caution">
    <text evidence="2">The sequence shown here is derived from an EMBL/GenBank/DDBJ whole genome shotgun (WGS) entry which is preliminary data.</text>
</comment>
<sequence length="78" mass="7984">MQFSVLLIAALSGLSLAASPRPWCNRGASGNGLCEQNGKFTFCCAATKFGEFTNKKDDAYDAGLGACLGGLGTIMCAA</sequence>
<evidence type="ECO:0000313" key="3">
    <source>
        <dbReference type="Proteomes" id="UP000660729"/>
    </source>
</evidence>
<evidence type="ECO:0000256" key="1">
    <source>
        <dbReference type="SAM" id="SignalP"/>
    </source>
</evidence>
<name>A0A8H6RKU9_9PEZI</name>
<reference evidence="2" key="1">
    <citation type="submission" date="2020-04" db="EMBL/GenBank/DDBJ databases">
        <title>Draft genome resource of the tomato pathogen Pseudocercospora fuligena.</title>
        <authorList>
            <person name="Zaccaron A."/>
        </authorList>
    </citation>
    <scope>NUCLEOTIDE SEQUENCE</scope>
    <source>
        <strain evidence="2">PF001</strain>
    </source>
</reference>
<proteinExistence type="predicted"/>
<protein>
    <recommendedName>
        <fullName evidence="4">Hydrophobin</fullName>
    </recommendedName>
</protein>
<keyword evidence="3" id="KW-1185">Reference proteome</keyword>
<feature type="chain" id="PRO_5034897752" description="Hydrophobin" evidence="1">
    <location>
        <begin position="18"/>
        <end position="78"/>
    </location>
</feature>
<keyword evidence="1" id="KW-0732">Signal</keyword>
<evidence type="ECO:0000313" key="2">
    <source>
        <dbReference type="EMBL" id="KAF7192881.1"/>
    </source>
</evidence>
<dbReference type="EMBL" id="JABCIY010000103">
    <property type="protein sequence ID" value="KAF7192881.1"/>
    <property type="molecule type" value="Genomic_DNA"/>
</dbReference>
<dbReference type="AlphaFoldDB" id="A0A8H6RKU9"/>
<gene>
    <name evidence="2" type="ORF">HII31_05795</name>
</gene>
<dbReference type="Proteomes" id="UP000660729">
    <property type="component" value="Unassembled WGS sequence"/>
</dbReference>
<accession>A0A8H6RKU9</accession>